<evidence type="ECO:0000256" key="8">
    <source>
        <dbReference type="ARBA" id="ARBA00030686"/>
    </source>
</evidence>
<evidence type="ECO:0000313" key="10">
    <source>
        <dbReference type="EMBL" id="NML12195.1"/>
    </source>
</evidence>
<comment type="pathway">
    <text evidence="1">Nucleoside biosynthesis; alpha-ribazole biosynthesis; alpha-ribazole from 5,6-dimethylbenzimidazole: step 1/2.</text>
</comment>
<dbReference type="Gene3D" id="1.10.1610.10">
    <property type="match status" value="1"/>
</dbReference>
<protein>
    <recommendedName>
        <fullName evidence="4">Nicotinate-nucleotide--dimethylbenzimidazole phosphoribosyltransferase</fullName>
        <ecNumber evidence="3">2.4.2.21</ecNumber>
    </recommendedName>
    <alternativeName>
        <fullName evidence="8">N(1)-alpha-phosphoribosyltransferase</fullName>
    </alternativeName>
</protein>
<evidence type="ECO:0000256" key="5">
    <source>
        <dbReference type="ARBA" id="ARBA00022573"/>
    </source>
</evidence>
<name>A0A7X9WYE3_9SPHN</name>
<evidence type="ECO:0000256" key="4">
    <source>
        <dbReference type="ARBA" id="ARBA00015486"/>
    </source>
</evidence>
<dbReference type="RefSeq" id="WP_169574599.1">
    <property type="nucleotide sequence ID" value="NZ_JABBFV010000017.1"/>
</dbReference>
<comment type="similarity">
    <text evidence="2">Belongs to the CobT family.</text>
</comment>
<sequence length="60" mass="6373">MITRCDVQAKLDALAKPMGSLGQLEALAVELEVAGQSLTPATRPRRVILFATDHGTLLKG</sequence>
<comment type="catalytic activity">
    <reaction evidence="9">
        <text>5,6-dimethylbenzimidazole + nicotinate beta-D-ribonucleotide = alpha-ribazole 5'-phosphate + nicotinate + H(+)</text>
        <dbReference type="Rhea" id="RHEA:11196"/>
        <dbReference type="ChEBI" id="CHEBI:15378"/>
        <dbReference type="ChEBI" id="CHEBI:15890"/>
        <dbReference type="ChEBI" id="CHEBI:32544"/>
        <dbReference type="ChEBI" id="CHEBI:57502"/>
        <dbReference type="ChEBI" id="CHEBI:57918"/>
        <dbReference type="EC" id="2.4.2.21"/>
    </reaction>
</comment>
<dbReference type="InterPro" id="IPR036087">
    <property type="entry name" value="Nict_dMeBzImd_PRibTrfase_sf"/>
</dbReference>
<evidence type="ECO:0000313" key="11">
    <source>
        <dbReference type="Proteomes" id="UP000519023"/>
    </source>
</evidence>
<reference evidence="10 11" key="1">
    <citation type="submission" date="2020-04" db="EMBL/GenBank/DDBJ databases">
        <title>Sphingobium sp. AR-3-1 isolated from Arctic soil.</title>
        <authorList>
            <person name="Dahal R.H."/>
            <person name="Chaudhary D.K."/>
        </authorList>
    </citation>
    <scope>NUCLEOTIDE SEQUENCE [LARGE SCALE GENOMIC DNA]</scope>
    <source>
        <strain evidence="10 11">AR-3-1</strain>
    </source>
</reference>
<dbReference type="Proteomes" id="UP000519023">
    <property type="component" value="Unassembled WGS sequence"/>
</dbReference>
<dbReference type="EMBL" id="JABBFV010000017">
    <property type="protein sequence ID" value="NML12195.1"/>
    <property type="molecule type" value="Genomic_DNA"/>
</dbReference>
<organism evidence="10 11">
    <name type="scientific">Sphingobium psychrophilum</name>
    <dbReference type="NCBI Taxonomy" id="2728834"/>
    <lineage>
        <taxon>Bacteria</taxon>
        <taxon>Pseudomonadati</taxon>
        <taxon>Pseudomonadota</taxon>
        <taxon>Alphaproteobacteria</taxon>
        <taxon>Sphingomonadales</taxon>
        <taxon>Sphingomonadaceae</taxon>
        <taxon>Sphingobium</taxon>
    </lineage>
</organism>
<dbReference type="GO" id="GO:0009236">
    <property type="term" value="P:cobalamin biosynthetic process"/>
    <property type="evidence" value="ECO:0007669"/>
    <property type="project" value="UniProtKB-KW"/>
</dbReference>
<evidence type="ECO:0000256" key="7">
    <source>
        <dbReference type="ARBA" id="ARBA00022679"/>
    </source>
</evidence>
<dbReference type="AlphaFoldDB" id="A0A7X9WYE3"/>
<evidence type="ECO:0000256" key="2">
    <source>
        <dbReference type="ARBA" id="ARBA00007110"/>
    </source>
</evidence>
<dbReference type="UniPathway" id="UPA00061">
    <property type="reaction ID" value="UER00516"/>
</dbReference>
<dbReference type="SUPFAM" id="SSF52733">
    <property type="entry name" value="Nicotinate mononucleotide:5,6-dimethylbenzimidazole phosphoribosyltransferase (CobT)"/>
    <property type="match status" value="1"/>
</dbReference>
<dbReference type="Pfam" id="PF02277">
    <property type="entry name" value="DBI_PRT"/>
    <property type="match status" value="1"/>
</dbReference>
<proteinExistence type="inferred from homology"/>
<keyword evidence="7 10" id="KW-0808">Transferase</keyword>
<evidence type="ECO:0000256" key="1">
    <source>
        <dbReference type="ARBA" id="ARBA00005049"/>
    </source>
</evidence>
<keyword evidence="6 10" id="KW-0328">Glycosyltransferase</keyword>
<gene>
    <name evidence="10" type="ORF">HHL08_18935</name>
</gene>
<dbReference type="GO" id="GO:0008939">
    <property type="term" value="F:nicotinate-nucleotide-dimethylbenzimidazole phosphoribosyltransferase activity"/>
    <property type="evidence" value="ECO:0007669"/>
    <property type="project" value="UniProtKB-EC"/>
</dbReference>
<evidence type="ECO:0000256" key="6">
    <source>
        <dbReference type="ARBA" id="ARBA00022676"/>
    </source>
</evidence>
<accession>A0A7X9WYE3</accession>
<dbReference type="InterPro" id="IPR003200">
    <property type="entry name" value="Nict_dMeBzImd_PRibTrfase"/>
</dbReference>
<dbReference type="EC" id="2.4.2.21" evidence="3"/>
<comment type="caution">
    <text evidence="10">The sequence shown here is derived from an EMBL/GenBank/DDBJ whole genome shotgun (WGS) entry which is preliminary data.</text>
</comment>
<keyword evidence="11" id="KW-1185">Reference proteome</keyword>
<keyword evidence="5" id="KW-0169">Cobalamin biosynthesis</keyword>
<evidence type="ECO:0000256" key="9">
    <source>
        <dbReference type="ARBA" id="ARBA00047340"/>
    </source>
</evidence>
<dbReference type="InterPro" id="IPR023195">
    <property type="entry name" value="Nict_dMeBzImd_PRibTrfase_N"/>
</dbReference>
<evidence type="ECO:0000256" key="3">
    <source>
        <dbReference type="ARBA" id="ARBA00011991"/>
    </source>
</evidence>